<gene>
    <name evidence="1" type="ORF">PIB30_023935</name>
</gene>
<accession>A0ABU6V7X6</accession>
<proteinExistence type="predicted"/>
<evidence type="ECO:0000313" key="2">
    <source>
        <dbReference type="Proteomes" id="UP001341840"/>
    </source>
</evidence>
<keyword evidence="2" id="KW-1185">Reference proteome</keyword>
<dbReference type="Proteomes" id="UP001341840">
    <property type="component" value="Unassembled WGS sequence"/>
</dbReference>
<organism evidence="1 2">
    <name type="scientific">Stylosanthes scabra</name>
    <dbReference type="NCBI Taxonomy" id="79078"/>
    <lineage>
        <taxon>Eukaryota</taxon>
        <taxon>Viridiplantae</taxon>
        <taxon>Streptophyta</taxon>
        <taxon>Embryophyta</taxon>
        <taxon>Tracheophyta</taxon>
        <taxon>Spermatophyta</taxon>
        <taxon>Magnoliopsida</taxon>
        <taxon>eudicotyledons</taxon>
        <taxon>Gunneridae</taxon>
        <taxon>Pentapetalae</taxon>
        <taxon>rosids</taxon>
        <taxon>fabids</taxon>
        <taxon>Fabales</taxon>
        <taxon>Fabaceae</taxon>
        <taxon>Papilionoideae</taxon>
        <taxon>50 kb inversion clade</taxon>
        <taxon>dalbergioids sensu lato</taxon>
        <taxon>Dalbergieae</taxon>
        <taxon>Pterocarpus clade</taxon>
        <taxon>Stylosanthes</taxon>
    </lineage>
</organism>
<evidence type="ECO:0000313" key="1">
    <source>
        <dbReference type="EMBL" id="MED6169726.1"/>
    </source>
</evidence>
<comment type="caution">
    <text evidence="1">The sequence shown here is derived from an EMBL/GenBank/DDBJ whole genome shotgun (WGS) entry which is preliminary data.</text>
</comment>
<dbReference type="EMBL" id="JASCZI010151119">
    <property type="protein sequence ID" value="MED6169726.1"/>
    <property type="molecule type" value="Genomic_DNA"/>
</dbReference>
<reference evidence="1 2" key="1">
    <citation type="journal article" date="2023" name="Plants (Basel)">
        <title>Bridging the Gap: Combining Genomics and Transcriptomics Approaches to Understand Stylosanthes scabra, an Orphan Legume from the Brazilian Caatinga.</title>
        <authorList>
            <person name="Ferreira-Neto J.R.C."/>
            <person name="da Silva M.D."/>
            <person name="Binneck E."/>
            <person name="de Melo N.F."/>
            <person name="da Silva R.H."/>
            <person name="de Melo A.L.T.M."/>
            <person name="Pandolfi V."/>
            <person name="Bustamante F.O."/>
            <person name="Brasileiro-Vidal A.C."/>
            <person name="Benko-Iseppon A.M."/>
        </authorList>
    </citation>
    <scope>NUCLEOTIDE SEQUENCE [LARGE SCALE GENOMIC DNA]</scope>
    <source>
        <tissue evidence="1">Leaves</tissue>
    </source>
</reference>
<protein>
    <submittedName>
        <fullName evidence="1">Uncharacterized protein</fullName>
    </submittedName>
</protein>
<name>A0ABU6V7X6_9FABA</name>
<sequence>MHNHLSYKPPTFCLGISGYADNPKIPRRYIPYIDAVCGDSPLRNRLVMANQEQEGAVYTDNSNDDDVLQLQSVPNCKSLQRLSSKI</sequence>